<keyword evidence="1" id="KW-0812">Transmembrane</keyword>
<protein>
    <recommendedName>
        <fullName evidence="4">DUF202 domain-containing protein</fullName>
    </recommendedName>
</protein>
<comment type="caution">
    <text evidence="2">The sequence shown here is derived from an EMBL/GenBank/DDBJ whole genome shotgun (WGS) entry which is preliminary data.</text>
</comment>
<keyword evidence="1" id="KW-0472">Membrane</keyword>
<keyword evidence="3" id="KW-1185">Reference proteome</keyword>
<evidence type="ECO:0000313" key="2">
    <source>
        <dbReference type="EMBL" id="GAA2138970.1"/>
    </source>
</evidence>
<reference evidence="2 3" key="1">
    <citation type="journal article" date="2019" name="Int. J. Syst. Evol. Microbiol.">
        <title>The Global Catalogue of Microorganisms (GCM) 10K type strain sequencing project: providing services to taxonomists for standard genome sequencing and annotation.</title>
        <authorList>
            <consortium name="The Broad Institute Genomics Platform"/>
            <consortium name="The Broad Institute Genome Sequencing Center for Infectious Disease"/>
            <person name="Wu L."/>
            <person name="Ma J."/>
        </authorList>
    </citation>
    <scope>NUCLEOTIDE SEQUENCE [LARGE SCALE GENOMIC DNA]</scope>
    <source>
        <strain evidence="2 3">JCM 15481</strain>
    </source>
</reference>
<evidence type="ECO:0008006" key="4">
    <source>
        <dbReference type="Google" id="ProtNLM"/>
    </source>
</evidence>
<dbReference type="Proteomes" id="UP001500443">
    <property type="component" value="Unassembled WGS sequence"/>
</dbReference>
<gene>
    <name evidence="2" type="ORF">GCM10009802_48720</name>
</gene>
<feature type="transmembrane region" description="Helical" evidence="1">
    <location>
        <begin position="55"/>
        <end position="74"/>
    </location>
</feature>
<evidence type="ECO:0000313" key="3">
    <source>
        <dbReference type="Proteomes" id="UP001500443"/>
    </source>
</evidence>
<organism evidence="2 3">
    <name type="scientific">Streptomyces synnematoformans</name>
    <dbReference type="NCBI Taxonomy" id="415721"/>
    <lineage>
        <taxon>Bacteria</taxon>
        <taxon>Bacillati</taxon>
        <taxon>Actinomycetota</taxon>
        <taxon>Actinomycetes</taxon>
        <taxon>Kitasatosporales</taxon>
        <taxon>Streptomycetaceae</taxon>
        <taxon>Streptomyces</taxon>
    </lineage>
</organism>
<keyword evidence="1" id="KW-1133">Transmembrane helix</keyword>
<evidence type="ECO:0000256" key="1">
    <source>
        <dbReference type="SAM" id="Phobius"/>
    </source>
</evidence>
<proteinExistence type="predicted"/>
<accession>A0ABN2Z9R2</accession>
<name>A0ABN2Z9R2_9ACTN</name>
<feature type="transmembrane region" description="Helical" evidence="1">
    <location>
        <begin position="16"/>
        <end position="35"/>
    </location>
</feature>
<sequence>MVVLEMRRLLLDGGSARGYAGLSLALCTWLVFLAAGQRRITRLAGTAPAAMGQGLALGAGLCVVALATSAAVLLF</sequence>
<dbReference type="EMBL" id="BAAAPF010000202">
    <property type="protein sequence ID" value="GAA2138970.1"/>
    <property type="molecule type" value="Genomic_DNA"/>
</dbReference>